<dbReference type="SUPFAM" id="SSF46785">
    <property type="entry name" value="Winged helix' DNA-binding domain"/>
    <property type="match status" value="1"/>
</dbReference>
<dbReference type="CDD" id="cd00038">
    <property type="entry name" value="CAP_ED"/>
    <property type="match status" value="1"/>
</dbReference>
<dbReference type="PANTHER" id="PTHR24567:SF26">
    <property type="entry name" value="REGULATORY PROTEIN YEIL"/>
    <property type="match status" value="1"/>
</dbReference>
<dbReference type="InterPro" id="IPR050397">
    <property type="entry name" value="Env_Response_Regulators"/>
</dbReference>
<evidence type="ECO:0000259" key="5">
    <source>
        <dbReference type="PROSITE" id="PS50042"/>
    </source>
</evidence>
<evidence type="ECO:0000256" key="3">
    <source>
        <dbReference type="ARBA" id="ARBA00023159"/>
    </source>
</evidence>
<sequence>MAQLNVKEARRIFVKKNTVIYEQGQKGDGFYLLFDGKIKISMKVFDERERILEIQDCGQIFGEHSMGKKTYINSAVALENSVIYSFTDRQFQDLVMGDEAIRSLFYNSMIDKLKLLGGIIQHKSLSVEEQLANSLLEISRKYNSCEIPLNQQQLSNYTGLTRITVYKIMKIWMEKKLISKTKGGFFIQCRETLQKYVSAL</sequence>
<reference evidence="7" key="1">
    <citation type="journal article" date="2019" name="Int. J. Syst. Evol. Microbiol.">
        <title>The Global Catalogue of Microorganisms (GCM) 10K type strain sequencing project: providing services to taxonomists for standard genome sequencing and annotation.</title>
        <authorList>
            <consortium name="The Broad Institute Genomics Platform"/>
            <consortium name="The Broad Institute Genome Sequencing Center for Infectious Disease"/>
            <person name="Wu L."/>
            <person name="Ma J."/>
        </authorList>
    </citation>
    <scope>NUCLEOTIDE SEQUENCE [LARGE SCALE GENOMIC DNA]</scope>
    <source>
        <strain evidence="7">CGMCC 4.1434</strain>
    </source>
</reference>
<dbReference type="SUPFAM" id="SSF51206">
    <property type="entry name" value="cAMP-binding domain-like"/>
    <property type="match status" value="1"/>
</dbReference>
<dbReference type="InterPro" id="IPR000595">
    <property type="entry name" value="cNMP-bd_dom"/>
</dbReference>
<dbReference type="InterPro" id="IPR012318">
    <property type="entry name" value="HTH_CRP"/>
</dbReference>
<dbReference type="InterPro" id="IPR036390">
    <property type="entry name" value="WH_DNA-bd_sf"/>
</dbReference>
<comment type="caution">
    <text evidence="6">The sequence shown here is derived from an EMBL/GenBank/DDBJ whole genome shotgun (WGS) entry which is preliminary data.</text>
</comment>
<dbReference type="Proteomes" id="UP001596109">
    <property type="component" value="Unassembled WGS sequence"/>
</dbReference>
<keyword evidence="2" id="KW-0238">DNA-binding</keyword>
<dbReference type="Gene3D" id="2.60.120.10">
    <property type="entry name" value="Jelly Rolls"/>
    <property type="match status" value="1"/>
</dbReference>
<keyword evidence="3" id="KW-0010">Activator</keyword>
<dbReference type="RefSeq" id="WP_381435152.1">
    <property type="nucleotide sequence ID" value="NZ_JBHSNO010000006.1"/>
</dbReference>
<keyword evidence="4" id="KW-0804">Transcription</keyword>
<dbReference type="PANTHER" id="PTHR24567">
    <property type="entry name" value="CRP FAMILY TRANSCRIPTIONAL REGULATORY PROTEIN"/>
    <property type="match status" value="1"/>
</dbReference>
<evidence type="ECO:0000256" key="2">
    <source>
        <dbReference type="ARBA" id="ARBA00023125"/>
    </source>
</evidence>
<proteinExistence type="predicted"/>
<evidence type="ECO:0000313" key="6">
    <source>
        <dbReference type="EMBL" id="MFC5589767.1"/>
    </source>
</evidence>
<dbReference type="Pfam" id="PF00027">
    <property type="entry name" value="cNMP_binding"/>
    <property type="match status" value="1"/>
</dbReference>
<keyword evidence="7" id="KW-1185">Reference proteome</keyword>
<gene>
    <name evidence="6" type="ORF">ACFPRA_12755</name>
</gene>
<dbReference type="EMBL" id="JBHSNO010000006">
    <property type="protein sequence ID" value="MFC5589767.1"/>
    <property type="molecule type" value="Genomic_DNA"/>
</dbReference>
<name>A0ABW0TK96_9BACL</name>
<evidence type="ECO:0000256" key="4">
    <source>
        <dbReference type="ARBA" id="ARBA00023163"/>
    </source>
</evidence>
<evidence type="ECO:0000256" key="1">
    <source>
        <dbReference type="ARBA" id="ARBA00023015"/>
    </source>
</evidence>
<evidence type="ECO:0000313" key="7">
    <source>
        <dbReference type="Proteomes" id="UP001596109"/>
    </source>
</evidence>
<keyword evidence="1" id="KW-0805">Transcription regulation</keyword>
<feature type="domain" description="Cyclic nucleotide-binding" evidence="5">
    <location>
        <begin position="13"/>
        <end position="112"/>
    </location>
</feature>
<organism evidence="6 7">
    <name type="scientific">Sporosarcina soli</name>
    <dbReference type="NCBI Taxonomy" id="334736"/>
    <lineage>
        <taxon>Bacteria</taxon>
        <taxon>Bacillati</taxon>
        <taxon>Bacillota</taxon>
        <taxon>Bacilli</taxon>
        <taxon>Bacillales</taxon>
        <taxon>Caryophanaceae</taxon>
        <taxon>Sporosarcina</taxon>
    </lineage>
</organism>
<accession>A0ABW0TK96</accession>
<protein>
    <submittedName>
        <fullName evidence="6">Crp/Fnr family transcriptional regulator</fullName>
    </submittedName>
</protein>
<dbReference type="PROSITE" id="PS50042">
    <property type="entry name" value="CNMP_BINDING_3"/>
    <property type="match status" value="1"/>
</dbReference>
<dbReference type="InterPro" id="IPR014710">
    <property type="entry name" value="RmlC-like_jellyroll"/>
</dbReference>
<dbReference type="Pfam" id="PF13545">
    <property type="entry name" value="HTH_Crp_2"/>
    <property type="match status" value="1"/>
</dbReference>
<dbReference type="InterPro" id="IPR018490">
    <property type="entry name" value="cNMP-bd_dom_sf"/>
</dbReference>